<organism evidence="4 5">
    <name type="scientific">Paraburkholderia sartisoli</name>
    <dbReference type="NCBI Taxonomy" id="83784"/>
    <lineage>
        <taxon>Bacteria</taxon>
        <taxon>Pseudomonadati</taxon>
        <taxon>Pseudomonadota</taxon>
        <taxon>Betaproteobacteria</taxon>
        <taxon>Burkholderiales</taxon>
        <taxon>Burkholderiaceae</taxon>
        <taxon>Paraburkholderia</taxon>
    </lineage>
</organism>
<dbReference type="STRING" id="83784.SAMN05192564_102261"/>
<dbReference type="GO" id="GO:0004719">
    <property type="term" value="F:protein-L-isoaspartate (D-aspartate) O-methyltransferase activity"/>
    <property type="evidence" value="ECO:0007669"/>
    <property type="project" value="InterPro"/>
</dbReference>
<evidence type="ECO:0000256" key="3">
    <source>
        <dbReference type="ARBA" id="ARBA00030757"/>
    </source>
</evidence>
<dbReference type="SUPFAM" id="SSF53335">
    <property type="entry name" value="S-adenosyl-L-methionine-dependent methyltransferases"/>
    <property type="match status" value="1"/>
</dbReference>
<dbReference type="GO" id="GO:0032259">
    <property type="term" value="P:methylation"/>
    <property type="evidence" value="ECO:0007669"/>
    <property type="project" value="UniProtKB-KW"/>
</dbReference>
<evidence type="ECO:0000256" key="1">
    <source>
        <dbReference type="ARBA" id="ARBA00005369"/>
    </source>
</evidence>
<keyword evidence="5" id="KW-1185">Reference proteome</keyword>
<evidence type="ECO:0000256" key="2">
    <source>
        <dbReference type="ARBA" id="ARBA00013346"/>
    </source>
</evidence>
<sequence>MIESEWNLKVECVGIYTEGGAAAPCPLQHGTRPRFGTIPQFPTPFRLHFNPSKTIMNIEQARFNMIEQQIRPWEVLDQDVLNLLSIVKRENFVPRAYANMAFVDFEVPLPAGQHMLAPRIEARVLQELAVRKHESVLEIGAGAGYMAALLAHRAHHVLTVDIEPELAELARMNLANNGVLNAEVATGDASRGWAGAAPYDVICVSGGLPVLPQEILDQLKVGGRLAAFVGTAPVMKAQIITRIDEKQYRIADVFETYVEPLINAVQPPRFKF</sequence>
<comment type="similarity">
    <text evidence="1">Belongs to the methyltransferase superfamily. L-isoaspartyl/D-aspartyl protein methyltransferase family.</text>
</comment>
<dbReference type="Gene3D" id="3.40.50.150">
    <property type="entry name" value="Vaccinia Virus protein VP39"/>
    <property type="match status" value="1"/>
</dbReference>
<evidence type="ECO:0000313" key="4">
    <source>
        <dbReference type="EMBL" id="SEA58476.1"/>
    </source>
</evidence>
<dbReference type="Pfam" id="PF01135">
    <property type="entry name" value="PCMT"/>
    <property type="match status" value="1"/>
</dbReference>
<gene>
    <name evidence="4" type="ORF">SAMN05192564_102261</name>
</gene>
<dbReference type="PANTHER" id="PTHR11579:SF18">
    <property type="entry name" value="PROTEIN-L-ISOASPARTATE O-METHYLTRANSFERASE"/>
    <property type="match status" value="1"/>
</dbReference>
<dbReference type="PANTHER" id="PTHR11579">
    <property type="entry name" value="PROTEIN-L-ISOASPARTATE O-METHYLTRANSFERASE"/>
    <property type="match status" value="1"/>
</dbReference>
<protein>
    <recommendedName>
        <fullName evidence="2">Protein-L-isoaspartate O-methyltransferase</fullName>
    </recommendedName>
    <alternativeName>
        <fullName evidence="3">Protein L-isoaspartyl methyltransferase</fullName>
    </alternativeName>
</protein>
<dbReference type="Proteomes" id="UP000198638">
    <property type="component" value="Unassembled WGS sequence"/>
</dbReference>
<name>A0A1H4CDL5_9BURK</name>
<evidence type="ECO:0000313" key="5">
    <source>
        <dbReference type="Proteomes" id="UP000198638"/>
    </source>
</evidence>
<proteinExistence type="inferred from homology"/>
<dbReference type="EMBL" id="FNRQ01000002">
    <property type="protein sequence ID" value="SEA58476.1"/>
    <property type="molecule type" value="Genomic_DNA"/>
</dbReference>
<keyword evidence="4" id="KW-0808">Transferase</keyword>
<reference evidence="5" key="1">
    <citation type="submission" date="2016-10" db="EMBL/GenBank/DDBJ databases">
        <authorList>
            <person name="Varghese N."/>
            <person name="Submissions S."/>
        </authorList>
    </citation>
    <scope>NUCLEOTIDE SEQUENCE [LARGE SCALE GENOMIC DNA]</scope>
    <source>
        <strain evidence="5">LMG 24000</strain>
    </source>
</reference>
<keyword evidence="4" id="KW-0489">Methyltransferase</keyword>
<dbReference type="GO" id="GO:0005737">
    <property type="term" value="C:cytoplasm"/>
    <property type="evidence" value="ECO:0007669"/>
    <property type="project" value="TreeGrafter"/>
</dbReference>
<dbReference type="InterPro" id="IPR000682">
    <property type="entry name" value="PCMT"/>
</dbReference>
<dbReference type="AlphaFoldDB" id="A0A1H4CDL5"/>
<dbReference type="CDD" id="cd02440">
    <property type="entry name" value="AdoMet_MTases"/>
    <property type="match status" value="1"/>
</dbReference>
<dbReference type="InterPro" id="IPR029063">
    <property type="entry name" value="SAM-dependent_MTases_sf"/>
</dbReference>
<accession>A0A1H4CDL5</accession>